<evidence type="ECO:0000313" key="2">
    <source>
        <dbReference type="EMBL" id="HEC07197.1"/>
    </source>
</evidence>
<name>A0A831RXR6_9GAMM</name>
<comment type="caution">
    <text evidence="2">The sequence shown here is derived from an EMBL/GenBank/DDBJ whole genome shotgun (WGS) entry which is preliminary data.</text>
</comment>
<reference evidence="2" key="1">
    <citation type="journal article" date="2020" name="mSystems">
        <title>Genome- and Community-Level Interaction Insights into Carbon Utilization and Element Cycling Functions of Hydrothermarchaeota in Hydrothermal Sediment.</title>
        <authorList>
            <person name="Zhou Z."/>
            <person name="Liu Y."/>
            <person name="Xu W."/>
            <person name="Pan J."/>
            <person name="Luo Z.H."/>
            <person name="Li M."/>
        </authorList>
    </citation>
    <scope>NUCLEOTIDE SEQUENCE [LARGE SCALE GENOMIC DNA]</scope>
    <source>
        <strain evidence="2">HyVt-458</strain>
    </source>
</reference>
<protein>
    <submittedName>
        <fullName evidence="2">Uncharacterized protein</fullName>
    </submittedName>
</protein>
<dbReference type="EMBL" id="DRLF01000346">
    <property type="protein sequence ID" value="HEC07197.1"/>
    <property type="molecule type" value="Genomic_DNA"/>
</dbReference>
<dbReference type="AlphaFoldDB" id="A0A831RXR6"/>
<feature type="signal peptide" evidence="1">
    <location>
        <begin position="1"/>
        <end position="22"/>
    </location>
</feature>
<keyword evidence="1" id="KW-0732">Signal</keyword>
<organism evidence="2">
    <name type="scientific">Thiolapillus brandeum</name>
    <dbReference type="NCBI Taxonomy" id="1076588"/>
    <lineage>
        <taxon>Bacteria</taxon>
        <taxon>Pseudomonadati</taxon>
        <taxon>Pseudomonadota</taxon>
        <taxon>Gammaproteobacteria</taxon>
        <taxon>Chromatiales</taxon>
        <taxon>Sedimenticolaceae</taxon>
        <taxon>Thiolapillus</taxon>
    </lineage>
</organism>
<gene>
    <name evidence="2" type="ORF">ENJ12_10105</name>
</gene>
<evidence type="ECO:0000256" key="1">
    <source>
        <dbReference type="SAM" id="SignalP"/>
    </source>
</evidence>
<accession>A0A831RXR6</accession>
<proteinExistence type="predicted"/>
<sequence length="98" mass="11044">MKNTIIPITLSGLFVLSTAATGADPAYPIAGTAPYQRPAGAPVIEWVQHDRAWFEHALTGIQRPYPRSLYFLDNQGNWYTPFTRPGMTPPYDLRGWHQ</sequence>
<feature type="chain" id="PRO_5032607258" evidence="1">
    <location>
        <begin position="23"/>
        <end position="98"/>
    </location>
</feature>
<dbReference type="Proteomes" id="UP000886339">
    <property type="component" value="Unassembled WGS sequence"/>
</dbReference>